<dbReference type="GO" id="GO:0005506">
    <property type="term" value="F:iron ion binding"/>
    <property type="evidence" value="ECO:0007669"/>
    <property type="project" value="InterPro"/>
</dbReference>
<dbReference type="GO" id="GO:0016705">
    <property type="term" value="F:oxidoreductase activity, acting on paired donors, with incorporation or reduction of molecular oxygen"/>
    <property type="evidence" value="ECO:0007669"/>
    <property type="project" value="InterPro"/>
</dbReference>
<proteinExistence type="predicted"/>
<dbReference type="Proteomes" id="UP000015103">
    <property type="component" value="Unassembled WGS sequence"/>
</dbReference>
<keyword evidence="1" id="KW-0503">Monooxygenase</keyword>
<sequence>MEEINGDPFLGINLLNTNKHFAMILLIILAVIVSPLTYYLVKTLLWIQRASKMIKNIAGPKTLPLIGNGLIFVKMKHLHDMFDIIKDLLDEYGEGIGKIVRIWIGPKLLIILSDPKHIENNLIPFKILSITTNTFVPPVLPLFETFFVVIFRNG</sequence>
<evidence type="ECO:0000313" key="3">
    <source>
        <dbReference type="Proteomes" id="UP000015103"/>
    </source>
</evidence>
<accession>T1HTE0</accession>
<dbReference type="HOGENOM" id="CLU_1706434_0_0_1"/>
<reference evidence="2" key="1">
    <citation type="submission" date="2015-05" db="UniProtKB">
        <authorList>
            <consortium name="EnsemblMetazoa"/>
        </authorList>
    </citation>
    <scope>IDENTIFICATION</scope>
</reference>
<dbReference type="InParanoid" id="T1HTE0"/>
<dbReference type="GO" id="GO:0020037">
    <property type="term" value="F:heme binding"/>
    <property type="evidence" value="ECO:0007669"/>
    <property type="project" value="InterPro"/>
</dbReference>
<organism evidence="2 3">
    <name type="scientific">Rhodnius prolixus</name>
    <name type="common">Triatomid bug</name>
    <dbReference type="NCBI Taxonomy" id="13249"/>
    <lineage>
        <taxon>Eukaryota</taxon>
        <taxon>Metazoa</taxon>
        <taxon>Ecdysozoa</taxon>
        <taxon>Arthropoda</taxon>
        <taxon>Hexapoda</taxon>
        <taxon>Insecta</taxon>
        <taxon>Pterygota</taxon>
        <taxon>Neoptera</taxon>
        <taxon>Paraneoptera</taxon>
        <taxon>Hemiptera</taxon>
        <taxon>Heteroptera</taxon>
        <taxon>Panheteroptera</taxon>
        <taxon>Cimicomorpha</taxon>
        <taxon>Reduviidae</taxon>
        <taxon>Triatominae</taxon>
        <taxon>Rhodnius</taxon>
    </lineage>
</organism>
<dbReference type="EMBL" id="ACPB03019688">
    <property type="status" value="NOT_ANNOTATED_CDS"/>
    <property type="molecule type" value="Genomic_DNA"/>
</dbReference>
<protein>
    <recommendedName>
        <fullName evidence="4">Cytochrome</fullName>
    </recommendedName>
</protein>
<dbReference type="AlphaFoldDB" id="T1HTE0"/>
<dbReference type="VEuPathDB" id="VectorBase:RPRC007310"/>
<keyword evidence="1" id="KW-0560">Oxidoreductase</keyword>
<dbReference type="Gene3D" id="1.10.630.10">
    <property type="entry name" value="Cytochrome P450"/>
    <property type="match status" value="1"/>
</dbReference>
<dbReference type="GO" id="GO:0004497">
    <property type="term" value="F:monooxygenase activity"/>
    <property type="evidence" value="ECO:0007669"/>
    <property type="project" value="UniProtKB-KW"/>
</dbReference>
<dbReference type="InterPro" id="IPR036396">
    <property type="entry name" value="Cyt_P450_sf"/>
</dbReference>
<dbReference type="SUPFAM" id="SSF48264">
    <property type="entry name" value="Cytochrome P450"/>
    <property type="match status" value="1"/>
</dbReference>
<dbReference type="EnsemblMetazoa" id="RPRC007310-RA">
    <property type="protein sequence ID" value="RPRC007310-PA"/>
    <property type="gene ID" value="RPRC007310"/>
</dbReference>
<evidence type="ECO:0008006" key="4">
    <source>
        <dbReference type="Google" id="ProtNLM"/>
    </source>
</evidence>
<evidence type="ECO:0000313" key="2">
    <source>
        <dbReference type="EnsemblMetazoa" id="RPRC007310-PA"/>
    </source>
</evidence>
<dbReference type="EMBL" id="ACPB03019687">
    <property type="status" value="NOT_ANNOTATED_CDS"/>
    <property type="molecule type" value="Genomic_DNA"/>
</dbReference>
<evidence type="ECO:0000256" key="1">
    <source>
        <dbReference type="ARBA" id="ARBA00023033"/>
    </source>
</evidence>
<keyword evidence="3" id="KW-1185">Reference proteome</keyword>
<name>T1HTE0_RHOPR</name>